<protein>
    <recommendedName>
        <fullName evidence="3">SIR2-like domain-containing protein</fullName>
    </recommendedName>
</protein>
<dbReference type="HOGENOM" id="CLU_302850_0_0_1"/>
<dbReference type="OrthoDB" id="4130938at2759"/>
<dbReference type="EMBL" id="AMGX01000004">
    <property type="protein sequence ID" value="EXJ73754.1"/>
    <property type="molecule type" value="Genomic_DNA"/>
</dbReference>
<keyword evidence="2" id="KW-1185">Reference proteome</keyword>
<proteinExistence type="predicted"/>
<dbReference type="GeneID" id="19188244"/>
<organism evidence="1 2">
    <name type="scientific">Cladophialophora psammophila CBS 110553</name>
    <dbReference type="NCBI Taxonomy" id="1182543"/>
    <lineage>
        <taxon>Eukaryota</taxon>
        <taxon>Fungi</taxon>
        <taxon>Dikarya</taxon>
        <taxon>Ascomycota</taxon>
        <taxon>Pezizomycotina</taxon>
        <taxon>Eurotiomycetes</taxon>
        <taxon>Chaetothyriomycetidae</taxon>
        <taxon>Chaetothyriales</taxon>
        <taxon>Herpotrichiellaceae</taxon>
        <taxon>Cladophialophora</taxon>
    </lineage>
</organism>
<comment type="caution">
    <text evidence="1">The sequence shown here is derived from an EMBL/GenBank/DDBJ whole genome shotgun (WGS) entry which is preliminary data.</text>
</comment>
<evidence type="ECO:0000313" key="2">
    <source>
        <dbReference type="Proteomes" id="UP000019471"/>
    </source>
</evidence>
<dbReference type="Proteomes" id="UP000019471">
    <property type="component" value="Unassembled WGS sequence"/>
</dbReference>
<dbReference type="RefSeq" id="XP_007742317.1">
    <property type="nucleotide sequence ID" value="XM_007744127.1"/>
</dbReference>
<accession>W9XTZ4</accession>
<sequence length="1011" mass="114111">MEAKHTLLERAATAGLIEFPHEAGKDPRSLNLVEAADRIDWFTEKAKGRVTLFLGAAVSTFKPAQLPMWNDFVELLWTSALNVAITDIQPDTVSEGILRFFDRLKRTVPNYMVTEVVSRRLGQQYLQVLDAFEAEKQDNGAFAFNKIHIWVAGLLTTGEVAAVMTTNFDNYLEKAIESKTSLFYRVLGDPHVDGREILSRLPLTSSAKKLVLIVNGAKAFAFIRSLMPQLGNGKVTFLFKIHGSCYDPVSCIDTRLQRAQGLPSFATDVLDILLKRTVWMVAGFSGSDMNDNLDYLRFLSNKRQASIVWLTFPRSPWESAIEGLTSSMDLGKDSPVGFCLLNGYFLGERHSGESKFPRFEKKIRLWAEDLGPDWCKLLLIDLITLFEERSGERAYPKLLQALNGGISPRQDWNEILQNMDLQTEESQASYSMLIAQEIILIEGLDPASQELFRNEDSVALGAKQEICSQLNRGLKELELHHVELEEAALLQAPPRHHAQSWVVSALSGLAMLCGGKMEEAVRALRISSGVAWLVGNYESRHLIEDLLTAILQERQASMESTLVKTSATQRSAKCVAFSPSMDNVNAKMNRFGVPPENYMRALLHRSILFADGMAVPPNTITNSTVFVDEILFQGQRDQLDEVYMRHVFLILPANLKDGPRKLQRCRETRAKLYIFESVSEDHIAQMDNYFDDPANTHQILYYDEPTLSLDYGKYLRAEVDPLHRDQTVEHLVQLWNHIEAGGHWDVDDAYVDWSSIAKEVAEDLSDSLLLLSKHLPEAVFRSPLYKFADLFDEASDRDSVIQFLTKDTGEDAKAQLLMARDRITEKPWLYGPFCHEMFDAPYRATLTFDYASHAEHETLIFLEDDEVPSWQFMSSVAQSGDSKKSFSTFAVSSGGHKYSSLLLSQMPTAALLDMRDDLAPVREKIFNSVELSADDVQRMRSAMRSFESRSLVLPSVEVEDIIHVDQHIKEPAKKLLSQCLFLVRKGLPLEPMYEEAQVTLPGLLALRREAT</sequence>
<gene>
    <name evidence="1" type="ORF">A1O5_03516</name>
</gene>
<evidence type="ECO:0008006" key="3">
    <source>
        <dbReference type="Google" id="ProtNLM"/>
    </source>
</evidence>
<name>W9XTZ4_9EURO</name>
<dbReference type="AlphaFoldDB" id="W9XTZ4"/>
<reference evidence="1 2" key="1">
    <citation type="submission" date="2013-03" db="EMBL/GenBank/DDBJ databases">
        <title>The Genome Sequence of Cladophialophora psammophila CBS 110553.</title>
        <authorList>
            <consortium name="The Broad Institute Genomics Platform"/>
            <person name="Cuomo C."/>
            <person name="de Hoog S."/>
            <person name="Gorbushina A."/>
            <person name="Walker B."/>
            <person name="Young S.K."/>
            <person name="Zeng Q."/>
            <person name="Gargeya S."/>
            <person name="Fitzgerald M."/>
            <person name="Haas B."/>
            <person name="Abouelleil A."/>
            <person name="Allen A.W."/>
            <person name="Alvarado L."/>
            <person name="Arachchi H.M."/>
            <person name="Berlin A.M."/>
            <person name="Chapman S.B."/>
            <person name="Gainer-Dewar J."/>
            <person name="Goldberg J."/>
            <person name="Griggs A."/>
            <person name="Gujja S."/>
            <person name="Hansen M."/>
            <person name="Howarth C."/>
            <person name="Imamovic A."/>
            <person name="Ireland A."/>
            <person name="Larimer J."/>
            <person name="McCowan C."/>
            <person name="Murphy C."/>
            <person name="Pearson M."/>
            <person name="Poon T.W."/>
            <person name="Priest M."/>
            <person name="Roberts A."/>
            <person name="Saif S."/>
            <person name="Shea T."/>
            <person name="Sisk P."/>
            <person name="Sykes S."/>
            <person name="Wortman J."/>
            <person name="Nusbaum C."/>
            <person name="Birren B."/>
        </authorList>
    </citation>
    <scope>NUCLEOTIDE SEQUENCE [LARGE SCALE GENOMIC DNA]</scope>
    <source>
        <strain evidence="1 2">CBS 110553</strain>
    </source>
</reference>
<evidence type="ECO:0000313" key="1">
    <source>
        <dbReference type="EMBL" id="EXJ73754.1"/>
    </source>
</evidence>